<feature type="region of interest" description="Phosphopantothenoylcysteine decarboxylase" evidence="3">
    <location>
        <begin position="1"/>
        <end position="191"/>
    </location>
</feature>
<dbReference type="GO" id="GO:0071513">
    <property type="term" value="C:phosphopantothenoylcysteine decarboxylase complex"/>
    <property type="evidence" value="ECO:0007669"/>
    <property type="project" value="TreeGrafter"/>
</dbReference>
<feature type="binding site" evidence="3">
    <location>
        <position position="280"/>
    </location>
    <ligand>
        <name>CTP</name>
        <dbReference type="ChEBI" id="CHEBI:37563"/>
    </ligand>
</feature>
<gene>
    <name evidence="3" type="primary">coaBC</name>
    <name evidence="7" type="ORF">SAMN05216562_2045</name>
</gene>
<dbReference type="STRING" id="658218.SAMN05216562_2045"/>
<dbReference type="EMBL" id="FNQO01000002">
    <property type="protein sequence ID" value="SEA16182.1"/>
    <property type="molecule type" value="Genomic_DNA"/>
</dbReference>
<keyword evidence="3" id="KW-0479">Metal-binding</keyword>
<proteinExistence type="inferred from homology"/>
<dbReference type="Gene3D" id="3.40.50.10300">
    <property type="entry name" value="CoaB-like"/>
    <property type="match status" value="1"/>
</dbReference>
<evidence type="ECO:0000256" key="3">
    <source>
        <dbReference type="HAMAP-Rule" id="MF_02225"/>
    </source>
</evidence>
<evidence type="ECO:0000313" key="8">
    <source>
        <dbReference type="Proteomes" id="UP000198658"/>
    </source>
</evidence>
<evidence type="ECO:0000313" key="7">
    <source>
        <dbReference type="EMBL" id="SEA16182.1"/>
    </source>
</evidence>
<keyword evidence="1 3" id="KW-0210">Decarboxylase</keyword>
<dbReference type="EC" id="6.3.2.5" evidence="3"/>
<feature type="binding site" evidence="3">
    <location>
        <position position="341"/>
    </location>
    <ligand>
        <name>CTP</name>
        <dbReference type="ChEBI" id="CHEBI:37563"/>
    </ligand>
</feature>
<feature type="binding site" evidence="3">
    <location>
        <position position="290"/>
    </location>
    <ligand>
        <name>CTP</name>
        <dbReference type="ChEBI" id="CHEBI:37563"/>
    </ligand>
</feature>
<dbReference type="SUPFAM" id="SSF52507">
    <property type="entry name" value="Homo-oligomeric flavin-containing Cys decarboxylases, HFCD"/>
    <property type="match status" value="1"/>
</dbReference>
<accession>A0A1H3YYN0</accession>
<keyword evidence="3 4" id="KW-0285">Flavoprotein</keyword>
<comment type="catalytic activity">
    <reaction evidence="3 4">
        <text>(R)-4'-phosphopantothenate + L-cysteine + CTP = N-[(R)-4-phosphopantothenoyl]-L-cysteine + CMP + diphosphate + H(+)</text>
        <dbReference type="Rhea" id="RHEA:19397"/>
        <dbReference type="ChEBI" id="CHEBI:10986"/>
        <dbReference type="ChEBI" id="CHEBI:15378"/>
        <dbReference type="ChEBI" id="CHEBI:33019"/>
        <dbReference type="ChEBI" id="CHEBI:35235"/>
        <dbReference type="ChEBI" id="CHEBI:37563"/>
        <dbReference type="ChEBI" id="CHEBI:59458"/>
        <dbReference type="ChEBI" id="CHEBI:60377"/>
        <dbReference type="EC" id="6.3.2.5"/>
    </reaction>
</comment>
<dbReference type="PANTHER" id="PTHR14359:SF6">
    <property type="entry name" value="PHOSPHOPANTOTHENOYLCYSTEINE DECARBOXYLASE"/>
    <property type="match status" value="1"/>
</dbReference>
<dbReference type="HAMAP" id="MF_02225">
    <property type="entry name" value="CoaBC"/>
    <property type="match status" value="1"/>
</dbReference>
<dbReference type="SUPFAM" id="SSF102645">
    <property type="entry name" value="CoaB-like"/>
    <property type="match status" value="1"/>
</dbReference>
<feature type="domain" description="DNA/pantothenate metabolism flavoprotein C-terminal" evidence="6">
    <location>
        <begin position="187"/>
        <end position="398"/>
    </location>
</feature>
<evidence type="ECO:0000256" key="1">
    <source>
        <dbReference type="ARBA" id="ARBA00022793"/>
    </source>
</evidence>
<feature type="region of interest" description="Phosphopantothenate--cysteine ligase" evidence="3">
    <location>
        <begin position="192"/>
        <end position="403"/>
    </location>
</feature>
<dbReference type="GO" id="GO:0015937">
    <property type="term" value="P:coenzyme A biosynthetic process"/>
    <property type="evidence" value="ECO:0007669"/>
    <property type="project" value="UniProtKB-UniRule"/>
</dbReference>
<feature type="binding site" evidence="3">
    <location>
        <position position="327"/>
    </location>
    <ligand>
        <name>CTP</name>
        <dbReference type="ChEBI" id="CHEBI:37563"/>
    </ligand>
</feature>
<dbReference type="GO" id="GO:0004632">
    <property type="term" value="F:phosphopantothenate--cysteine ligase activity"/>
    <property type="evidence" value="ECO:0007669"/>
    <property type="project" value="UniProtKB-UniRule"/>
</dbReference>
<comment type="pathway">
    <text evidence="3 4">Cofactor biosynthesis; coenzyme A biosynthesis; CoA from (R)-pantothenate: step 2/5.</text>
</comment>
<comment type="similarity">
    <text evidence="3 4">In the N-terminal section; belongs to the HFCD (homo-oligomeric flavin containing Cys decarboxylase) superfamily.</text>
</comment>
<dbReference type="RefSeq" id="WP_091387853.1">
    <property type="nucleotide sequence ID" value="NZ_FNQO01000002.1"/>
</dbReference>
<keyword evidence="2 3" id="KW-0456">Lyase</keyword>
<comment type="catalytic activity">
    <reaction evidence="3 4">
        <text>N-[(R)-4-phosphopantothenoyl]-L-cysteine + H(+) = (R)-4'-phosphopantetheine + CO2</text>
        <dbReference type="Rhea" id="RHEA:16793"/>
        <dbReference type="ChEBI" id="CHEBI:15378"/>
        <dbReference type="ChEBI" id="CHEBI:16526"/>
        <dbReference type="ChEBI" id="CHEBI:59458"/>
        <dbReference type="ChEBI" id="CHEBI:61723"/>
        <dbReference type="EC" id="4.1.1.36"/>
    </reaction>
</comment>
<feature type="binding site" evidence="3">
    <location>
        <position position="345"/>
    </location>
    <ligand>
        <name>CTP</name>
        <dbReference type="ChEBI" id="CHEBI:37563"/>
    </ligand>
</feature>
<feature type="domain" description="Flavoprotein" evidence="5">
    <location>
        <begin position="7"/>
        <end position="179"/>
    </location>
</feature>
<dbReference type="Proteomes" id="UP000198658">
    <property type="component" value="Unassembled WGS sequence"/>
</dbReference>
<protein>
    <recommendedName>
        <fullName evidence="3">Coenzyme A biosynthesis bifunctional protein CoaBC</fullName>
    </recommendedName>
    <alternativeName>
        <fullName evidence="3">DNA/pantothenate metabolism flavoprotein</fullName>
    </alternativeName>
    <alternativeName>
        <fullName evidence="3">Phosphopantothenoylcysteine synthetase/decarboxylase</fullName>
        <shortName evidence="3">PPCS-PPCDC</shortName>
    </alternativeName>
    <domain>
        <recommendedName>
            <fullName evidence="3">Phosphopantothenoylcysteine decarboxylase</fullName>
            <shortName evidence="3">PPC decarboxylase</shortName>
            <shortName evidence="3">PPC-DC</shortName>
            <ecNumber evidence="3">4.1.1.36</ecNumber>
        </recommendedName>
        <alternativeName>
            <fullName evidence="3">CoaC</fullName>
        </alternativeName>
    </domain>
    <domain>
        <recommendedName>
            <fullName evidence="3">Phosphopantothenate--cysteine ligase</fullName>
            <ecNumber evidence="3">6.3.2.5</ecNumber>
        </recommendedName>
        <alternativeName>
            <fullName evidence="3">CoaB</fullName>
        </alternativeName>
        <alternativeName>
            <fullName evidence="3">Phosphopantothenoylcysteine synthetase</fullName>
            <shortName evidence="3">PPC synthetase</shortName>
            <shortName evidence="3">PPC-S</shortName>
        </alternativeName>
    </domain>
</protein>
<comment type="pathway">
    <text evidence="3 4">Cofactor biosynthesis; coenzyme A biosynthesis; CoA from (R)-pantothenate: step 3/5.</text>
</comment>
<dbReference type="InterPro" id="IPR007085">
    <property type="entry name" value="DNA/pantothenate-metab_flavo_C"/>
</dbReference>
<dbReference type="PANTHER" id="PTHR14359">
    <property type="entry name" value="HOMO-OLIGOMERIC FLAVIN CONTAINING CYS DECARBOXYLASE FAMILY"/>
    <property type="match status" value="1"/>
</dbReference>
<dbReference type="InterPro" id="IPR003382">
    <property type="entry name" value="Flavoprotein"/>
</dbReference>
<comment type="cofactor">
    <cofactor evidence="3">
        <name>FMN</name>
        <dbReference type="ChEBI" id="CHEBI:58210"/>
    </cofactor>
    <text evidence="3">Binds 1 FMN per subunit.</text>
</comment>
<dbReference type="InterPro" id="IPR035929">
    <property type="entry name" value="CoaB-like_sf"/>
</dbReference>
<dbReference type="OrthoDB" id="9802554at2"/>
<name>A0A1H3YYN0_9GAMM</name>
<dbReference type="UniPathway" id="UPA00241">
    <property type="reaction ID" value="UER00353"/>
</dbReference>
<keyword evidence="3 4" id="KW-0288">FMN</keyword>
<dbReference type="InterPro" id="IPR005252">
    <property type="entry name" value="CoaBC"/>
</dbReference>
<dbReference type="GO" id="GO:0010181">
    <property type="term" value="F:FMN binding"/>
    <property type="evidence" value="ECO:0007669"/>
    <property type="project" value="UniProtKB-UniRule"/>
</dbReference>
<dbReference type="Gene3D" id="3.40.50.1950">
    <property type="entry name" value="Flavin prenyltransferase-like"/>
    <property type="match status" value="1"/>
</dbReference>
<evidence type="ECO:0000259" key="5">
    <source>
        <dbReference type="Pfam" id="PF02441"/>
    </source>
</evidence>
<keyword evidence="3 4" id="KW-0436">Ligase</keyword>
<comment type="cofactor">
    <cofactor evidence="3">
        <name>Mg(2+)</name>
        <dbReference type="ChEBI" id="CHEBI:18420"/>
    </cofactor>
</comment>
<organism evidence="7 8">
    <name type="scientific">Microbulbifer marinus</name>
    <dbReference type="NCBI Taxonomy" id="658218"/>
    <lineage>
        <taxon>Bacteria</taxon>
        <taxon>Pseudomonadati</taxon>
        <taxon>Pseudomonadota</taxon>
        <taxon>Gammaproteobacteria</taxon>
        <taxon>Cellvibrionales</taxon>
        <taxon>Microbulbiferaceae</taxon>
        <taxon>Microbulbifer</taxon>
    </lineage>
</organism>
<comment type="similarity">
    <text evidence="3 4">In the C-terminal section; belongs to the PPC synthetase family.</text>
</comment>
<dbReference type="GO" id="GO:0046872">
    <property type="term" value="F:metal ion binding"/>
    <property type="evidence" value="ECO:0007669"/>
    <property type="project" value="UniProtKB-KW"/>
</dbReference>
<feature type="binding site" evidence="3">
    <location>
        <begin position="308"/>
        <end position="311"/>
    </location>
    <ligand>
        <name>CTP</name>
        <dbReference type="ChEBI" id="CHEBI:37563"/>
    </ligand>
</feature>
<keyword evidence="8" id="KW-1185">Reference proteome</keyword>
<dbReference type="NCBIfam" id="TIGR00521">
    <property type="entry name" value="coaBC_dfp"/>
    <property type="match status" value="1"/>
</dbReference>
<dbReference type="Pfam" id="PF04127">
    <property type="entry name" value="DFP"/>
    <property type="match status" value="1"/>
</dbReference>
<comment type="function">
    <text evidence="4">Catalyzes two steps in the biosynthesis of coenzyme A. In the first step cysteine is conjugated to 4'-phosphopantothenate to form 4-phosphopantothenoylcysteine, in the latter compound is decarboxylated to form 4'-phosphopantotheine.</text>
</comment>
<keyword evidence="3" id="KW-0460">Magnesium</keyword>
<comment type="function">
    <text evidence="3">Catalyzes two sequential steps in the biosynthesis of coenzyme A. In the first step cysteine is conjugated to 4'-phosphopantothenate to form 4-phosphopantothenoylcysteine. In the second step the latter compound is decarboxylated to form 4'-phosphopantotheine.</text>
</comment>
<feature type="active site" description="Proton donor" evidence="3">
    <location>
        <position position="159"/>
    </location>
</feature>
<evidence type="ECO:0000259" key="6">
    <source>
        <dbReference type="Pfam" id="PF04127"/>
    </source>
</evidence>
<dbReference type="InterPro" id="IPR036551">
    <property type="entry name" value="Flavin_trans-like"/>
</dbReference>
<evidence type="ECO:0000256" key="4">
    <source>
        <dbReference type="RuleBase" id="RU364078"/>
    </source>
</evidence>
<evidence type="ECO:0000256" key="2">
    <source>
        <dbReference type="ARBA" id="ARBA00023239"/>
    </source>
</evidence>
<dbReference type="GO" id="GO:0004633">
    <property type="term" value="F:phosphopantothenoylcysteine decarboxylase activity"/>
    <property type="evidence" value="ECO:0007669"/>
    <property type="project" value="UniProtKB-UniRule"/>
</dbReference>
<reference evidence="8" key="1">
    <citation type="submission" date="2016-10" db="EMBL/GenBank/DDBJ databases">
        <authorList>
            <person name="Varghese N."/>
            <person name="Submissions S."/>
        </authorList>
    </citation>
    <scope>NUCLEOTIDE SEQUENCE [LARGE SCALE GENOMIC DNA]</scope>
    <source>
        <strain evidence="8">CGMCC 1.10657</strain>
    </source>
</reference>
<dbReference type="Pfam" id="PF02441">
    <property type="entry name" value="Flavoprotein"/>
    <property type="match status" value="1"/>
</dbReference>
<dbReference type="EC" id="4.1.1.36" evidence="3"/>
<sequence length="403" mass="42324">MSSLADKRILLGISGGIAAYKSADLVRRLKERGAEVRVVMTAGAREFVQPLTYQALSGNPVHTDLLDPAAEAAMGHIELAKWAELILIAPASAQVLAKLACGMADDLLSTLCLASEARLALAPAMNQAMWRHAATAANVRTLRDRGALLWGPAGGPQACGDVGPGRMLEPDALATEVENLFRPRQSLAGKKVAITAGPTREALDPVRYLSNHSSGKMGFALAAAAQRAGAEVTLIAGPVNLATPAGVKRIDVTGALEMRDAAERAADLCDIFIGAAAVADFRPAEVAQQKIKKRDDNSEETLALVKNPDIVAGIAARKERRPFTVGFAAETEKVLKHAQGKLARKKLDMIIANDVSAADSGFNSDRNAVTVIDAAGSEALPSALKTELAQQLIEIIAAKALKQ</sequence>
<comment type="caution">
    <text evidence="3">Lacks conserved residue(s) required for the propagation of feature annotation.</text>
</comment>
<dbReference type="AlphaFoldDB" id="A0A1H3YYN0"/>
<dbReference type="GO" id="GO:0015941">
    <property type="term" value="P:pantothenate catabolic process"/>
    <property type="evidence" value="ECO:0007669"/>
    <property type="project" value="InterPro"/>
</dbReference>
<keyword evidence="3" id="KW-0511">Multifunctional enzyme</keyword>